<dbReference type="Gene3D" id="3.40.50.2300">
    <property type="match status" value="2"/>
</dbReference>
<evidence type="ECO:0000256" key="2">
    <source>
        <dbReference type="ARBA" id="ARBA00022475"/>
    </source>
</evidence>
<keyword evidence="9" id="KW-0325">Glycoprotein</keyword>
<dbReference type="PROSITE" id="PS00981">
    <property type="entry name" value="G_PROTEIN_RECEP_F3_3"/>
    <property type="match status" value="1"/>
</dbReference>
<feature type="transmembrane region" description="Helical" evidence="11">
    <location>
        <begin position="782"/>
        <end position="802"/>
    </location>
</feature>
<dbReference type="CDD" id="cd15283">
    <property type="entry name" value="7tmC_V2R_pheromone"/>
    <property type="match status" value="1"/>
</dbReference>
<dbReference type="Pfam" id="PF00003">
    <property type="entry name" value="7tm_3"/>
    <property type="match status" value="1"/>
</dbReference>
<dbReference type="PANTHER" id="PTHR24061:SF599">
    <property type="entry name" value="G-PROTEIN COUPLED RECEPTORS FAMILY 3 PROFILE DOMAIN-CONTAINING PROTEIN"/>
    <property type="match status" value="1"/>
</dbReference>
<dbReference type="SUPFAM" id="SSF53822">
    <property type="entry name" value="Periplasmic binding protein-like I"/>
    <property type="match status" value="1"/>
</dbReference>
<dbReference type="InterPro" id="IPR038550">
    <property type="entry name" value="GPCR_3_9-Cys_sf"/>
</dbReference>
<proteinExistence type="predicted"/>
<dbReference type="InterPro" id="IPR028082">
    <property type="entry name" value="Peripla_BP_I"/>
</dbReference>
<evidence type="ECO:0000256" key="9">
    <source>
        <dbReference type="ARBA" id="ARBA00023180"/>
    </source>
</evidence>
<keyword evidence="8" id="KW-0675">Receptor</keyword>
<keyword evidence="6" id="KW-0297">G-protein coupled receptor</keyword>
<keyword evidence="7 11" id="KW-0472">Membrane</keyword>
<dbReference type="GeneID" id="140708310"/>
<dbReference type="InterPro" id="IPR001828">
    <property type="entry name" value="ANF_lig-bd_rcpt"/>
</dbReference>
<gene>
    <name evidence="15" type="primary">LOC140708310</name>
</gene>
<evidence type="ECO:0000313" key="14">
    <source>
        <dbReference type="Proteomes" id="UP001652642"/>
    </source>
</evidence>
<keyword evidence="2" id="KW-1003">Cell membrane</keyword>
<evidence type="ECO:0000256" key="4">
    <source>
        <dbReference type="ARBA" id="ARBA00022729"/>
    </source>
</evidence>
<dbReference type="RefSeq" id="XP_072859809.1">
    <property type="nucleotide sequence ID" value="XM_073003708.1"/>
</dbReference>
<dbReference type="PROSITE" id="PS50259">
    <property type="entry name" value="G_PROTEIN_RECEP_F3_4"/>
    <property type="match status" value="1"/>
</dbReference>
<keyword evidence="10" id="KW-0807">Transducer</keyword>
<keyword evidence="14" id="KW-1185">Reference proteome</keyword>
<dbReference type="Proteomes" id="UP001652642">
    <property type="component" value="Chromosome 6"/>
</dbReference>
<evidence type="ECO:0000256" key="10">
    <source>
        <dbReference type="ARBA" id="ARBA00023224"/>
    </source>
</evidence>
<feature type="transmembrane region" description="Helical" evidence="11">
    <location>
        <begin position="814"/>
        <end position="837"/>
    </location>
</feature>
<dbReference type="PRINTS" id="PR01535">
    <property type="entry name" value="VOMERONASL2R"/>
</dbReference>
<reference evidence="15" key="1">
    <citation type="submission" date="2025-08" db="UniProtKB">
        <authorList>
            <consortium name="RefSeq"/>
        </authorList>
    </citation>
    <scope>IDENTIFICATION</scope>
</reference>
<evidence type="ECO:0000256" key="7">
    <source>
        <dbReference type="ARBA" id="ARBA00023136"/>
    </source>
</evidence>
<evidence type="ECO:0000259" key="13">
    <source>
        <dbReference type="PROSITE" id="PS50259"/>
    </source>
</evidence>
<evidence type="ECO:0000256" key="5">
    <source>
        <dbReference type="ARBA" id="ARBA00022989"/>
    </source>
</evidence>
<feature type="transmembrane region" description="Helical" evidence="11">
    <location>
        <begin position="696"/>
        <end position="720"/>
    </location>
</feature>
<organism evidence="14 15">
    <name type="scientific">Pogona vitticeps</name>
    <name type="common">central bearded dragon</name>
    <dbReference type="NCBI Taxonomy" id="103695"/>
    <lineage>
        <taxon>Eukaryota</taxon>
        <taxon>Metazoa</taxon>
        <taxon>Chordata</taxon>
        <taxon>Craniata</taxon>
        <taxon>Vertebrata</taxon>
        <taxon>Euteleostomi</taxon>
        <taxon>Lepidosauria</taxon>
        <taxon>Squamata</taxon>
        <taxon>Bifurcata</taxon>
        <taxon>Unidentata</taxon>
        <taxon>Episquamata</taxon>
        <taxon>Toxicofera</taxon>
        <taxon>Iguania</taxon>
        <taxon>Acrodonta</taxon>
        <taxon>Agamidae</taxon>
        <taxon>Amphibolurinae</taxon>
        <taxon>Pogona</taxon>
    </lineage>
</organism>
<comment type="subcellular location">
    <subcellularLocation>
        <location evidence="1">Cell membrane</location>
        <topology evidence="1">Multi-pass membrane protein</topology>
    </subcellularLocation>
</comment>
<dbReference type="InterPro" id="IPR017979">
    <property type="entry name" value="GPCR_3_CS"/>
</dbReference>
<evidence type="ECO:0000256" key="8">
    <source>
        <dbReference type="ARBA" id="ARBA00023170"/>
    </source>
</evidence>
<evidence type="ECO:0000313" key="15">
    <source>
        <dbReference type="RefSeq" id="XP_072859809.1"/>
    </source>
</evidence>
<accession>A0ABM5GQ73</accession>
<evidence type="ECO:0000256" key="12">
    <source>
        <dbReference type="SAM" id="SignalP"/>
    </source>
</evidence>
<dbReference type="InterPro" id="IPR000337">
    <property type="entry name" value="GPCR_3"/>
</dbReference>
<feature type="signal peptide" evidence="12">
    <location>
        <begin position="1"/>
        <end position="33"/>
    </location>
</feature>
<feature type="transmembrane region" description="Helical" evidence="11">
    <location>
        <begin position="628"/>
        <end position="647"/>
    </location>
</feature>
<keyword evidence="5 11" id="KW-1133">Transmembrane helix</keyword>
<feature type="chain" id="PRO_5046574652" evidence="12">
    <location>
        <begin position="34"/>
        <end position="853"/>
    </location>
</feature>
<evidence type="ECO:0000256" key="3">
    <source>
        <dbReference type="ARBA" id="ARBA00022692"/>
    </source>
</evidence>
<feature type="transmembrane region" description="Helical" evidence="11">
    <location>
        <begin position="588"/>
        <end position="607"/>
    </location>
</feature>
<feature type="domain" description="G-protein coupled receptors family 3 profile" evidence="13">
    <location>
        <begin position="588"/>
        <end position="852"/>
    </location>
</feature>
<sequence>MWRQVNWSVNGTPPLKIMLFASLLLLPWPEVTCQIPIAKCTTSDPLPILHKHHQSGDVIIGAIMSQIYVFSALATFSNRPSPELFDDTVYFIPSWTYHASLEMLSAKGKFMPNYNCDTENNLMAVIGGPNPQVILNMANILWPFKLPQLIYGSAPLVTENPQAAFYHQMFPNGHHQYQGILQLLLHFGWTWIGVATMNDDNGERFIHEILPKFAQEGICLDFIERCPVITYSNDVGKMIEEGIKTCRVIMSSTVNVVILHGEIDAMILLRSFPDLSEYEGISIKARGKVWIMTVQMDFTSLPFQRSSSIDFLSGALSFSVHSEDVSGFQNFLQTRNPTLERDDGFIWVFWEEAFQCLFPGSIKDIQSGPICTGEEKLETLPASVFEMKMTSHSYSIYNAVYALAHALQDMHSSQVKHRARVDEAGLNVLKKQPWQLNHFLRRTSFNNSAGAKVSFNQHGELEAGLDIINWVTFANQSFLRVRVGKLDPMAFHGEMFTIQEESIVWPSRFNLAQPLSLCNAYCRTGYRKARKEGSPFCCYNCLQCPEGKISNFKDMDDCFQCPQDQYPNKERNDCLLKHVSFLSYEEPLGIGLASSAVSLFLITALVFRIFTKYKDTPIVKANNRNLSYTLLVSLMLSFLCVLLFIGQPGKVACLLQQTTFGLIFSVAVACVLAKTIMVVCAFMVTKPGSRMRKWMGWKMATSVVLLCSLIQSSLCAVWLATSPPFPDLDMNSMADQITVKCNDGSTIMFYSVLGFLGFLSLSSFLVAFLARKLPDSFNEAKLITFSMLVFCSVWFSFVPTYLSTKGKYMVAVEIFSILASSAGLLVCIFFPKCYIILVRSDLNNRKKLIRKKH</sequence>
<evidence type="ECO:0000256" key="6">
    <source>
        <dbReference type="ARBA" id="ARBA00023040"/>
    </source>
</evidence>
<feature type="transmembrane region" description="Helical" evidence="11">
    <location>
        <begin position="659"/>
        <end position="684"/>
    </location>
</feature>
<dbReference type="PRINTS" id="PR00248">
    <property type="entry name" value="GPCRMGR"/>
</dbReference>
<evidence type="ECO:0000256" key="1">
    <source>
        <dbReference type="ARBA" id="ARBA00004651"/>
    </source>
</evidence>
<dbReference type="Pfam" id="PF01094">
    <property type="entry name" value="ANF_receptor"/>
    <property type="match status" value="1"/>
</dbReference>
<name>A0ABM5GQ73_9SAUR</name>
<protein>
    <submittedName>
        <fullName evidence="15">Vomeronasal type-2 receptor 26-like</fullName>
    </submittedName>
</protein>
<dbReference type="Pfam" id="PF07562">
    <property type="entry name" value="NCD3G"/>
    <property type="match status" value="1"/>
</dbReference>
<dbReference type="PANTHER" id="PTHR24061">
    <property type="entry name" value="CALCIUM-SENSING RECEPTOR-RELATED"/>
    <property type="match status" value="1"/>
</dbReference>
<evidence type="ECO:0000256" key="11">
    <source>
        <dbReference type="SAM" id="Phobius"/>
    </source>
</evidence>
<keyword evidence="4 12" id="KW-0732">Signal</keyword>
<keyword evidence="3 11" id="KW-0812">Transmembrane</keyword>
<dbReference type="InterPro" id="IPR000068">
    <property type="entry name" value="GPCR_3_Ca_sens_rcpt-rel"/>
</dbReference>
<dbReference type="InterPro" id="IPR011500">
    <property type="entry name" value="GPCR_3_9-Cys_dom"/>
</dbReference>
<dbReference type="Gene3D" id="2.10.50.30">
    <property type="entry name" value="GPCR, family 3, nine cysteines domain"/>
    <property type="match status" value="1"/>
</dbReference>
<feature type="transmembrane region" description="Helical" evidence="11">
    <location>
        <begin position="747"/>
        <end position="770"/>
    </location>
</feature>
<dbReference type="InterPro" id="IPR004073">
    <property type="entry name" value="GPCR_3_vmron_rcpt_2"/>
</dbReference>
<dbReference type="InterPro" id="IPR017978">
    <property type="entry name" value="GPCR_3_C"/>
</dbReference>